<dbReference type="Proteomes" id="UP000198402">
    <property type="component" value="Unassembled WGS sequence"/>
</dbReference>
<protein>
    <submittedName>
        <fullName evidence="1">Uncharacterized protein</fullName>
    </submittedName>
</protein>
<sequence>MTNSIVKQFNVTSASQSLVLLLKSKDATIS</sequence>
<reference evidence="1 2" key="1">
    <citation type="submission" date="2015-11" db="EMBL/GenBank/DDBJ databases">
        <title>Draft genome sequences of new species of the genus Lactobacillus isolated from orchardgrass silage.</title>
        <authorList>
            <person name="Tohno M."/>
            <person name="Tanizawa Y."/>
            <person name="Arita M."/>
        </authorList>
    </citation>
    <scope>NUCLEOTIDE SEQUENCE [LARGE SCALE GENOMIC DNA]</scope>
    <source>
        <strain evidence="1 2">IWT126</strain>
    </source>
</reference>
<dbReference type="EMBL" id="BCMG01000011">
    <property type="protein sequence ID" value="GAX01952.1"/>
    <property type="molecule type" value="Genomic_DNA"/>
</dbReference>
<keyword evidence="2" id="KW-1185">Reference proteome</keyword>
<dbReference type="STRING" id="1302250.GCA_001313225_01997"/>
<accession>A0A1Z5IK47</accession>
<dbReference type="AlphaFoldDB" id="A0A1Z5IK47"/>
<proteinExistence type="predicted"/>
<evidence type="ECO:0000313" key="2">
    <source>
        <dbReference type="Proteomes" id="UP000198402"/>
    </source>
</evidence>
<gene>
    <name evidence="1" type="ORF">IWT126_02016</name>
</gene>
<comment type="caution">
    <text evidence="1">The sequence shown here is derived from an EMBL/GenBank/DDBJ whole genome shotgun (WGS) entry which is preliminary data.</text>
</comment>
<evidence type="ECO:0000313" key="1">
    <source>
        <dbReference type="EMBL" id="GAX01952.1"/>
    </source>
</evidence>
<organism evidence="1 2">
    <name type="scientific">Secundilactobacillus silagei JCM 19001</name>
    <dbReference type="NCBI Taxonomy" id="1302250"/>
    <lineage>
        <taxon>Bacteria</taxon>
        <taxon>Bacillati</taxon>
        <taxon>Bacillota</taxon>
        <taxon>Bacilli</taxon>
        <taxon>Lactobacillales</taxon>
        <taxon>Lactobacillaceae</taxon>
        <taxon>Secundilactobacillus</taxon>
    </lineage>
</organism>
<name>A0A1Z5IK47_9LACO</name>